<name>A0A132B3Z8_MOLSC</name>
<reference evidence="2 3" key="1">
    <citation type="submission" date="2015-10" db="EMBL/GenBank/DDBJ databases">
        <title>Full genome of DAOMC 229536 Phialocephala scopiformis, a fungal endophyte of spruce producing the potent anti-insectan compound rugulosin.</title>
        <authorList>
            <consortium name="DOE Joint Genome Institute"/>
            <person name="Walker A.K."/>
            <person name="Frasz S.L."/>
            <person name="Seifert K.A."/>
            <person name="Miller J.D."/>
            <person name="Mondo S.J."/>
            <person name="Labutti K."/>
            <person name="Lipzen A."/>
            <person name="Dockter R."/>
            <person name="Kennedy M."/>
            <person name="Grigoriev I.V."/>
            <person name="Spatafora J.W."/>
        </authorList>
    </citation>
    <scope>NUCLEOTIDE SEQUENCE [LARGE SCALE GENOMIC DNA]</scope>
    <source>
        <strain evidence="2 3">CBS 120377</strain>
    </source>
</reference>
<dbReference type="RefSeq" id="XP_018061493.1">
    <property type="nucleotide sequence ID" value="XM_018216438.1"/>
</dbReference>
<dbReference type="GeneID" id="28826164"/>
<evidence type="ECO:0000313" key="2">
    <source>
        <dbReference type="EMBL" id="KUJ07138.1"/>
    </source>
</evidence>
<gene>
    <name evidence="2" type="ORF">LY89DRAFT_691942</name>
</gene>
<sequence>MDALGEGYDNSSQSQTTTTHHNGNHSTILWTFPSRSPYYLPISLFLGPMGKTIAGAREQLLSQRRHVVIGKTLHVKMWNTHLHQFAFFSDFIHTGSCYAILGAASWIVGAGR</sequence>
<protein>
    <submittedName>
        <fullName evidence="2">Uncharacterized protein</fullName>
    </submittedName>
</protein>
<accession>A0A132B3Z8</accession>
<dbReference type="KEGG" id="psco:LY89DRAFT_691942"/>
<evidence type="ECO:0000256" key="1">
    <source>
        <dbReference type="SAM" id="MobiDB-lite"/>
    </source>
</evidence>
<evidence type="ECO:0000313" key="3">
    <source>
        <dbReference type="Proteomes" id="UP000070700"/>
    </source>
</evidence>
<dbReference type="EMBL" id="KQ947441">
    <property type="protein sequence ID" value="KUJ07138.1"/>
    <property type="molecule type" value="Genomic_DNA"/>
</dbReference>
<dbReference type="Proteomes" id="UP000070700">
    <property type="component" value="Unassembled WGS sequence"/>
</dbReference>
<dbReference type="InParanoid" id="A0A132B3Z8"/>
<keyword evidence="3" id="KW-1185">Reference proteome</keyword>
<organism evidence="2 3">
    <name type="scientific">Mollisia scopiformis</name>
    <name type="common">Conifer needle endophyte fungus</name>
    <name type="synonym">Phialocephala scopiformis</name>
    <dbReference type="NCBI Taxonomy" id="149040"/>
    <lineage>
        <taxon>Eukaryota</taxon>
        <taxon>Fungi</taxon>
        <taxon>Dikarya</taxon>
        <taxon>Ascomycota</taxon>
        <taxon>Pezizomycotina</taxon>
        <taxon>Leotiomycetes</taxon>
        <taxon>Helotiales</taxon>
        <taxon>Mollisiaceae</taxon>
        <taxon>Mollisia</taxon>
    </lineage>
</organism>
<proteinExistence type="predicted"/>
<feature type="compositionally biased region" description="Low complexity" evidence="1">
    <location>
        <begin position="10"/>
        <end position="22"/>
    </location>
</feature>
<feature type="region of interest" description="Disordered" evidence="1">
    <location>
        <begin position="1"/>
        <end position="22"/>
    </location>
</feature>
<dbReference type="AlphaFoldDB" id="A0A132B3Z8"/>